<dbReference type="OrthoDB" id="1902296at2759"/>
<dbReference type="AlphaFoldDB" id="A0A9J6A747"/>
<evidence type="ECO:0000313" key="1">
    <source>
        <dbReference type="EMBL" id="KAG5620353.1"/>
    </source>
</evidence>
<dbReference type="Proteomes" id="UP000824120">
    <property type="component" value="Chromosome 2"/>
</dbReference>
<proteinExistence type="predicted"/>
<gene>
    <name evidence="1" type="ORF">H5410_005571</name>
</gene>
<dbReference type="EMBL" id="JACXVP010000002">
    <property type="protein sequence ID" value="KAG5620353.1"/>
    <property type="molecule type" value="Genomic_DNA"/>
</dbReference>
<name>A0A9J6A747_SOLCO</name>
<reference evidence="1 2" key="1">
    <citation type="submission" date="2020-09" db="EMBL/GenBank/DDBJ databases">
        <title>De no assembly of potato wild relative species, Solanum commersonii.</title>
        <authorList>
            <person name="Cho K."/>
        </authorList>
    </citation>
    <scope>NUCLEOTIDE SEQUENCE [LARGE SCALE GENOMIC DNA]</scope>
    <source>
        <strain evidence="1">LZ3.2</strain>
        <tissue evidence="1">Leaf</tissue>
    </source>
</reference>
<keyword evidence="2" id="KW-1185">Reference proteome</keyword>
<organism evidence="1 2">
    <name type="scientific">Solanum commersonii</name>
    <name type="common">Commerson's wild potato</name>
    <name type="synonym">Commerson's nightshade</name>
    <dbReference type="NCBI Taxonomy" id="4109"/>
    <lineage>
        <taxon>Eukaryota</taxon>
        <taxon>Viridiplantae</taxon>
        <taxon>Streptophyta</taxon>
        <taxon>Embryophyta</taxon>
        <taxon>Tracheophyta</taxon>
        <taxon>Spermatophyta</taxon>
        <taxon>Magnoliopsida</taxon>
        <taxon>eudicotyledons</taxon>
        <taxon>Gunneridae</taxon>
        <taxon>Pentapetalae</taxon>
        <taxon>asterids</taxon>
        <taxon>lamiids</taxon>
        <taxon>Solanales</taxon>
        <taxon>Solanaceae</taxon>
        <taxon>Solanoideae</taxon>
        <taxon>Solaneae</taxon>
        <taxon>Solanum</taxon>
    </lineage>
</organism>
<protein>
    <submittedName>
        <fullName evidence="1">Uncharacterized protein</fullName>
    </submittedName>
</protein>
<comment type="caution">
    <text evidence="1">The sequence shown here is derived from an EMBL/GenBank/DDBJ whole genome shotgun (WGS) entry which is preliminary data.</text>
</comment>
<accession>A0A9J6A747</accession>
<sequence>MTVGIIFQIFDGAVNFPVAPAFKNLPDSIRHYPSEAKKGEEHYAPILSEYLTTQHKLIAMDLEIKRKRKKRTLYDLSRIKCSGLTSQNTGDGGKVYGNWGACMTYTMSIFPITPQVEKRLDMLKSNFLWQHKKEKRVFIMSTGKLLTLRKQQKGDWDTKS</sequence>
<evidence type="ECO:0000313" key="2">
    <source>
        <dbReference type="Proteomes" id="UP000824120"/>
    </source>
</evidence>